<name>A0A5H2PM90_RALSL</name>
<dbReference type="EMBL" id="CP026092">
    <property type="protein sequence ID" value="AYB55685.1"/>
    <property type="molecule type" value="Genomic_DNA"/>
</dbReference>
<dbReference type="AlphaFoldDB" id="A0A5H2PM90"/>
<reference evidence="1" key="1">
    <citation type="submission" date="2018-01" db="EMBL/GenBank/DDBJ databases">
        <title>Complete Genome Sequence of three strains from Ralstonia solanacearum ecotype Moko sequevar IIA-53 from Brazil.</title>
        <authorList>
            <person name="Silva J.R."/>
            <person name="Albuquerque G.M.R."/>
            <person name="Pais A.K.L."/>
            <person name="Silva A.M.F."/>
            <person name="Boiteux M.E.N.F."/>
            <person name="Souza E.B."/>
            <person name="Mariano R.L.R."/>
        </authorList>
    </citation>
    <scope>NUCLEOTIDE SEQUENCE [LARGE SCALE GENOMIC DNA]</scope>
    <source>
        <strain evidence="1">SFC</strain>
    </source>
</reference>
<evidence type="ECO:0008006" key="2">
    <source>
        <dbReference type="Google" id="ProtNLM"/>
    </source>
</evidence>
<accession>A0A5H2PM90</accession>
<proteinExistence type="predicted"/>
<protein>
    <recommendedName>
        <fullName evidence="2">Replication protein</fullName>
    </recommendedName>
</protein>
<gene>
    <name evidence="1" type="ORF">C2L97_06285</name>
</gene>
<sequence length="154" mass="17057">MSSKRATTAKAKRDGAGGAILLIPHTVIDSPAFVTLSANGVKLLIDMAAQYNTRNNGALLCSWRYMSEKRGWKSPDTLNRARQELIERGLIVQTVQGRMPNKASWYAIGWCALDDLDGLDIKPQGFPRGAYRHWNPAPLKTQPPVRKAYIAPPQ</sequence>
<dbReference type="RefSeq" id="WP_014616579.1">
    <property type="nucleotide sequence ID" value="NZ_CDLZ01000001.1"/>
</dbReference>
<organism evidence="1">
    <name type="scientific">Ralstonia solanacearum</name>
    <name type="common">Pseudomonas solanacearum</name>
    <dbReference type="NCBI Taxonomy" id="305"/>
    <lineage>
        <taxon>Bacteria</taxon>
        <taxon>Pseudomonadati</taxon>
        <taxon>Pseudomonadota</taxon>
        <taxon>Betaproteobacteria</taxon>
        <taxon>Burkholderiales</taxon>
        <taxon>Burkholderiaceae</taxon>
        <taxon>Ralstonia</taxon>
        <taxon>Ralstonia solanacearum species complex</taxon>
    </lineage>
</organism>
<evidence type="ECO:0000313" key="1">
    <source>
        <dbReference type="EMBL" id="AYB55685.1"/>
    </source>
</evidence>